<proteinExistence type="predicted"/>
<dbReference type="PROSITE" id="PS00018">
    <property type="entry name" value="EF_HAND_1"/>
    <property type="match status" value="2"/>
</dbReference>
<evidence type="ECO:0000256" key="4">
    <source>
        <dbReference type="SAM" id="MobiDB-lite"/>
    </source>
</evidence>
<sequence>MSTTVEGQLQRPVMSSSERLELEQKVAQKIEALLLRLKKGHIFPSFSPTASEPGSGLQASRGRLEPLTQQTTGHPAPKIKHHASGCRLSTSSLYADPTMDSRNNIQTSLSWSGPLPSLKEPFSSKRNSKHPSEQSNSSSLKSQHAGLGEKLTPPHPHKVLLLPSAKLRALSEVVLTPNGRTAAGGPPPAPSSGLAWSAWETTTPLSKLQPHQQTVSHILNVSLPAQVHDNKGVPSPQVSPHPKDSVAASQKHTKQDKDAKLFGTKTSRVKGVVQVLHPTRGMLYSVFQDLDVLDEERITYSTFEDAAMQSGMTQHQARKLFSLVDQQQRGYVTIKEWGHREVWPIMSEFTRVYVQRTRGNSGKYEGSSEINTLYAALQMALMKLKLKNSGRSVSHDRLAQAFSFIDRDCSGSLDPQELQDAFNGLGIYVGEKVIEDAMKAFDKDRSGAVDYHEFISVLFPNLSKGFQS</sequence>
<feature type="domain" description="EF-hand" evidence="5">
    <location>
        <begin position="393"/>
        <end position="428"/>
    </location>
</feature>
<dbReference type="PROSITE" id="PS50222">
    <property type="entry name" value="EF_HAND_2"/>
    <property type="match status" value="2"/>
</dbReference>
<dbReference type="PANTHER" id="PTHR34524">
    <property type="entry name" value="CALCYPHOSIN"/>
    <property type="match status" value="1"/>
</dbReference>
<evidence type="ECO:0000256" key="1">
    <source>
        <dbReference type="ARBA" id="ARBA00022723"/>
    </source>
</evidence>
<evidence type="ECO:0000259" key="5">
    <source>
        <dbReference type="PROSITE" id="PS50222"/>
    </source>
</evidence>
<gene>
    <name evidence="6" type="ORF">CEUSTIGMA_g7410.t1</name>
</gene>
<dbReference type="PANTHER" id="PTHR34524:SF6">
    <property type="entry name" value="CALCYPHOSINE LIKE"/>
    <property type="match status" value="1"/>
</dbReference>
<dbReference type="AlphaFoldDB" id="A0A250XA54"/>
<feature type="region of interest" description="Disordered" evidence="4">
    <location>
        <begin position="44"/>
        <end position="84"/>
    </location>
</feature>
<feature type="domain" description="EF-hand" evidence="5">
    <location>
        <begin position="429"/>
        <end position="464"/>
    </location>
</feature>
<dbReference type="InterPro" id="IPR018247">
    <property type="entry name" value="EF_Hand_1_Ca_BS"/>
</dbReference>
<dbReference type="InterPro" id="IPR002048">
    <property type="entry name" value="EF_hand_dom"/>
</dbReference>
<keyword evidence="1" id="KW-0479">Metal-binding</keyword>
<dbReference type="InterPro" id="IPR051581">
    <property type="entry name" value="Ca-bind"/>
</dbReference>
<dbReference type="STRING" id="1157962.A0A250XA54"/>
<evidence type="ECO:0000313" key="6">
    <source>
        <dbReference type="EMBL" id="GAX79971.1"/>
    </source>
</evidence>
<dbReference type="EMBL" id="BEGY01000047">
    <property type="protein sequence ID" value="GAX79971.1"/>
    <property type="molecule type" value="Genomic_DNA"/>
</dbReference>
<dbReference type="GO" id="GO:0005509">
    <property type="term" value="F:calcium ion binding"/>
    <property type="evidence" value="ECO:0007669"/>
    <property type="project" value="InterPro"/>
</dbReference>
<keyword evidence="7" id="KW-1185">Reference proteome</keyword>
<dbReference type="SUPFAM" id="SSF47473">
    <property type="entry name" value="EF-hand"/>
    <property type="match status" value="1"/>
</dbReference>
<feature type="region of interest" description="Disordered" evidence="4">
    <location>
        <begin position="97"/>
        <end position="157"/>
    </location>
</feature>
<name>A0A250XA54_9CHLO</name>
<dbReference type="CDD" id="cd00051">
    <property type="entry name" value="EFh"/>
    <property type="match status" value="1"/>
</dbReference>
<organism evidence="6 7">
    <name type="scientific">Chlamydomonas eustigma</name>
    <dbReference type="NCBI Taxonomy" id="1157962"/>
    <lineage>
        <taxon>Eukaryota</taxon>
        <taxon>Viridiplantae</taxon>
        <taxon>Chlorophyta</taxon>
        <taxon>core chlorophytes</taxon>
        <taxon>Chlorophyceae</taxon>
        <taxon>CS clade</taxon>
        <taxon>Chlamydomonadales</taxon>
        <taxon>Chlamydomonadaceae</taxon>
        <taxon>Chlamydomonas</taxon>
    </lineage>
</organism>
<protein>
    <recommendedName>
        <fullName evidence="5">EF-hand domain-containing protein</fullName>
    </recommendedName>
</protein>
<comment type="caution">
    <text evidence="6">The sequence shown here is derived from an EMBL/GenBank/DDBJ whole genome shotgun (WGS) entry which is preliminary data.</text>
</comment>
<feature type="region of interest" description="Disordered" evidence="4">
    <location>
        <begin position="227"/>
        <end position="257"/>
    </location>
</feature>
<keyword evidence="2" id="KW-0677">Repeat</keyword>
<dbReference type="OrthoDB" id="26525at2759"/>
<evidence type="ECO:0000256" key="2">
    <source>
        <dbReference type="ARBA" id="ARBA00022737"/>
    </source>
</evidence>
<keyword evidence="3" id="KW-0106">Calcium</keyword>
<reference evidence="6 7" key="1">
    <citation type="submission" date="2017-08" db="EMBL/GenBank/DDBJ databases">
        <title>Acidophilic green algal genome provides insights into adaptation to an acidic environment.</title>
        <authorList>
            <person name="Hirooka S."/>
            <person name="Hirose Y."/>
            <person name="Kanesaki Y."/>
            <person name="Higuchi S."/>
            <person name="Fujiwara T."/>
            <person name="Onuma R."/>
            <person name="Era A."/>
            <person name="Ohbayashi R."/>
            <person name="Uzuka A."/>
            <person name="Nozaki H."/>
            <person name="Yoshikawa H."/>
            <person name="Miyagishima S.Y."/>
        </authorList>
    </citation>
    <scope>NUCLEOTIDE SEQUENCE [LARGE SCALE GENOMIC DNA]</scope>
    <source>
        <strain evidence="6 7">NIES-2499</strain>
    </source>
</reference>
<dbReference type="Pfam" id="PF13499">
    <property type="entry name" value="EF-hand_7"/>
    <property type="match status" value="1"/>
</dbReference>
<evidence type="ECO:0000313" key="7">
    <source>
        <dbReference type="Proteomes" id="UP000232323"/>
    </source>
</evidence>
<feature type="compositionally biased region" description="Low complexity" evidence="4">
    <location>
        <begin position="133"/>
        <end position="142"/>
    </location>
</feature>
<accession>A0A250XA54</accession>
<dbReference type="InterPro" id="IPR011992">
    <property type="entry name" value="EF-hand-dom_pair"/>
</dbReference>
<dbReference type="Proteomes" id="UP000232323">
    <property type="component" value="Unassembled WGS sequence"/>
</dbReference>
<evidence type="ECO:0000256" key="3">
    <source>
        <dbReference type="ARBA" id="ARBA00022837"/>
    </source>
</evidence>
<dbReference type="Gene3D" id="1.10.238.10">
    <property type="entry name" value="EF-hand"/>
    <property type="match status" value="1"/>
</dbReference>
<feature type="compositionally biased region" description="Polar residues" evidence="4">
    <location>
        <begin position="100"/>
        <end position="111"/>
    </location>
</feature>
<dbReference type="SMART" id="SM00054">
    <property type="entry name" value="EFh"/>
    <property type="match status" value="2"/>
</dbReference>